<protein>
    <submittedName>
        <fullName evidence="1">Bacterial pre-peptidase</fullName>
    </submittedName>
</protein>
<dbReference type="Proteomes" id="UP000076962">
    <property type="component" value="Unassembled WGS sequence"/>
</dbReference>
<keyword evidence="2" id="KW-1185">Reference proteome</keyword>
<dbReference type="AlphaFoldDB" id="A0A176RXQ5"/>
<proteinExistence type="predicted"/>
<reference evidence="1 2" key="1">
    <citation type="submission" date="2016-05" db="EMBL/GenBank/DDBJ databases">
        <title>Single-cell genome of chain-forming Candidatus Thiomargarita nelsonii and comparison to other large sulfur-oxidizing bacteria.</title>
        <authorList>
            <person name="Winkel M."/>
            <person name="Salman V."/>
            <person name="Woyke T."/>
            <person name="Schulz-Vogt H."/>
            <person name="Richter M."/>
            <person name="Flood B."/>
            <person name="Bailey J."/>
            <person name="Amann R."/>
            <person name="Mussmann M."/>
        </authorList>
    </citation>
    <scope>NUCLEOTIDE SEQUENCE [LARGE SCALE GENOMIC DNA]</scope>
    <source>
        <strain evidence="1 2">THI036</strain>
    </source>
</reference>
<evidence type="ECO:0000313" key="2">
    <source>
        <dbReference type="Proteomes" id="UP000076962"/>
    </source>
</evidence>
<name>A0A176RXQ5_9GAMM</name>
<accession>A0A176RXQ5</accession>
<organism evidence="1 2">
    <name type="scientific">Candidatus Thiomargarita nelsonii</name>
    <dbReference type="NCBI Taxonomy" id="1003181"/>
    <lineage>
        <taxon>Bacteria</taxon>
        <taxon>Pseudomonadati</taxon>
        <taxon>Pseudomonadota</taxon>
        <taxon>Gammaproteobacteria</taxon>
        <taxon>Thiotrichales</taxon>
        <taxon>Thiotrichaceae</taxon>
        <taxon>Thiomargarita</taxon>
    </lineage>
</organism>
<dbReference type="Gene3D" id="2.60.120.380">
    <property type="match status" value="2"/>
</dbReference>
<dbReference type="EMBL" id="LUTY01002291">
    <property type="protein sequence ID" value="OAD20545.1"/>
    <property type="molecule type" value="Genomic_DNA"/>
</dbReference>
<sequence>QVSGNLTDSGSAQWSTGQYFNAYQFEAEPGQAISIVMRSQQFNTYLWLLDNQGKVITVNDDKREQTASEIIFFPFTSGNYFIAASSSLPMEKGGYELILKTTHQPTQAKVLSGTVSEKLETADFQLSTGQYLDVYTFQGEMDERVSIGLSSSEFDSYLRIMDSAGNVLRQDDDSAGDEDA</sequence>
<gene>
    <name evidence="1" type="ORF">THIOM_003746</name>
</gene>
<feature type="non-terminal residue" evidence="1">
    <location>
        <position position="180"/>
    </location>
</feature>
<evidence type="ECO:0000313" key="1">
    <source>
        <dbReference type="EMBL" id="OAD20545.1"/>
    </source>
</evidence>
<feature type="non-terminal residue" evidence="1">
    <location>
        <position position="1"/>
    </location>
</feature>
<comment type="caution">
    <text evidence="1">The sequence shown here is derived from an EMBL/GenBank/DDBJ whole genome shotgun (WGS) entry which is preliminary data.</text>
</comment>